<dbReference type="RefSeq" id="WP_185991440.1">
    <property type="nucleotide sequence ID" value="NZ_JACCAE010000001.1"/>
</dbReference>
<dbReference type="Proteomes" id="UP000554054">
    <property type="component" value="Unassembled WGS sequence"/>
</dbReference>
<evidence type="ECO:0000259" key="2">
    <source>
        <dbReference type="Pfam" id="PF03779"/>
    </source>
</evidence>
<comment type="caution">
    <text evidence="3">The sequence shown here is derived from an EMBL/GenBank/DDBJ whole genome shotgun (WGS) entry which is preliminary data.</text>
</comment>
<sequence length="120" mass="12836">MHKWTRWQDWVALVAGAIALLAPLVTTTDARATWTMVVLGGLTVLASAYSLYTPGEQDTMSEGSHAVLGVLLFIAPWVMGFADMGGLAWTAWITGVVTFIVGAITLPQVSARMHRPAASH</sequence>
<protein>
    <submittedName>
        <fullName evidence="3">Putative membrane channel-forming protein YqfA (Hemolysin III family)</fullName>
    </submittedName>
</protein>
<name>A0A852VNN9_9MICO</name>
<keyword evidence="1" id="KW-1133">Transmembrane helix</keyword>
<organism evidence="3 4">
    <name type="scientific">Janibacter cremeus</name>
    <dbReference type="NCBI Taxonomy" id="1285192"/>
    <lineage>
        <taxon>Bacteria</taxon>
        <taxon>Bacillati</taxon>
        <taxon>Actinomycetota</taxon>
        <taxon>Actinomycetes</taxon>
        <taxon>Micrococcales</taxon>
        <taxon>Intrasporangiaceae</taxon>
        <taxon>Janibacter</taxon>
    </lineage>
</organism>
<evidence type="ECO:0000313" key="3">
    <source>
        <dbReference type="EMBL" id="NYF98657.1"/>
    </source>
</evidence>
<evidence type="ECO:0000256" key="1">
    <source>
        <dbReference type="SAM" id="Phobius"/>
    </source>
</evidence>
<accession>A0A852VNN9</accession>
<dbReference type="EMBL" id="JACCAE010000001">
    <property type="protein sequence ID" value="NYF98657.1"/>
    <property type="molecule type" value="Genomic_DNA"/>
</dbReference>
<gene>
    <name evidence="3" type="ORF">BJY20_002049</name>
</gene>
<dbReference type="InterPro" id="IPR005530">
    <property type="entry name" value="SPW"/>
</dbReference>
<keyword evidence="1" id="KW-0472">Membrane</keyword>
<dbReference type="AlphaFoldDB" id="A0A852VNN9"/>
<reference evidence="3 4" key="1">
    <citation type="submission" date="2020-07" db="EMBL/GenBank/DDBJ databases">
        <title>Sequencing the genomes of 1000 actinobacteria strains.</title>
        <authorList>
            <person name="Klenk H.-P."/>
        </authorList>
    </citation>
    <scope>NUCLEOTIDE SEQUENCE [LARGE SCALE GENOMIC DNA]</scope>
    <source>
        <strain evidence="3 4">DSM 26154</strain>
    </source>
</reference>
<evidence type="ECO:0000313" key="4">
    <source>
        <dbReference type="Proteomes" id="UP000554054"/>
    </source>
</evidence>
<keyword evidence="1" id="KW-0812">Transmembrane</keyword>
<dbReference type="Pfam" id="PF03779">
    <property type="entry name" value="SPW"/>
    <property type="match status" value="1"/>
</dbReference>
<feature type="transmembrane region" description="Helical" evidence="1">
    <location>
        <begin position="32"/>
        <end position="52"/>
    </location>
</feature>
<feature type="transmembrane region" description="Helical" evidence="1">
    <location>
        <begin position="7"/>
        <end position="26"/>
    </location>
</feature>
<proteinExistence type="predicted"/>
<feature type="transmembrane region" description="Helical" evidence="1">
    <location>
        <begin position="88"/>
        <end position="106"/>
    </location>
</feature>
<feature type="transmembrane region" description="Helical" evidence="1">
    <location>
        <begin position="64"/>
        <end position="82"/>
    </location>
</feature>
<keyword evidence="4" id="KW-1185">Reference proteome</keyword>
<feature type="domain" description="SPW repeat-containing integral membrane" evidence="2">
    <location>
        <begin position="7"/>
        <end position="103"/>
    </location>
</feature>